<protein>
    <submittedName>
        <fullName evidence="2">PIN domain protein</fullName>
    </submittedName>
</protein>
<dbReference type="RefSeq" id="WP_006189241.1">
    <property type="nucleotide sequence ID" value="NZ_ACYH01000047.1"/>
</dbReference>
<dbReference type="SUPFAM" id="SSF88723">
    <property type="entry name" value="PIN domain-like"/>
    <property type="match status" value="1"/>
</dbReference>
<dbReference type="eggNOG" id="COG2402">
    <property type="taxonomic scope" value="Bacteria"/>
</dbReference>
<dbReference type="AlphaFoldDB" id="C8PRM5"/>
<sequence length="142" mass="16369">MTKKIFVDSDIVLDVLCKRDPYYEYAAKVFSLADMKKLTVYTTSLVVANVYYILRKVIGIEKSKEALRKLRLLVKIISVEEREVDLALNSSFSDFEDALQYYTAVKHGMETLLTRNIKDYKERDLIIQTPEQFIKGITSAAT</sequence>
<dbReference type="OrthoDB" id="9787727at2"/>
<comment type="caution">
    <text evidence="2">The sequence shown here is derived from an EMBL/GenBank/DDBJ whole genome shotgun (WGS) entry which is preliminary data.</text>
</comment>
<dbReference type="CDD" id="cd09854">
    <property type="entry name" value="PIN_VapC-like"/>
    <property type="match status" value="1"/>
</dbReference>
<organism evidence="2 3">
    <name type="scientific">Treponema vincentii ATCC 35580</name>
    <dbReference type="NCBI Taxonomy" id="596324"/>
    <lineage>
        <taxon>Bacteria</taxon>
        <taxon>Pseudomonadati</taxon>
        <taxon>Spirochaetota</taxon>
        <taxon>Spirochaetia</taxon>
        <taxon>Spirochaetales</taxon>
        <taxon>Treponemataceae</taxon>
        <taxon>Treponema</taxon>
    </lineage>
</organism>
<dbReference type="InterPro" id="IPR029060">
    <property type="entry name" value="PIN-like_dom_sf"/>
</dbReference>
<proteinExistence type="predicted"/>
<feature type="domain" description="PIN" evidence="1">
    <location>
        <begin position="4"/>
        <end position="118"/>
    </location>
</feature>
<dbReference type="Gene3D" id="3.40.50.1010">
    <property type="entry name" value="5'-nuclease"/>
    <property type="match status" value="1"/>
</dbReference>
<reference evidence="2 3" key="1">
    <citation type="submission" date="2009-07" db="EMBL/GenBank/DDBJ databases">
        <authorList>
            <person name="Madupu R."/>
            <person name="Sebastian Y."/>
            <person name="Durkin A.S."/>
            <person name="Torralba M."/>
            <person name="Methe B."/>
            <person name="Sutton G.G."/>
            <person name="Strausberg R.L."/>
            <person name="Nelson K.E."/>
        </authorList>
    </citation>
    <scope>NUCLEOTIDE SEQUENCE [LARGE SCALE GENOMIC DNA]</scope>
    <source>
        <strain evidence="2 3">ATCC 35580</strain>
    </source>
</reference>
<dbReference type="InterPro" id="IPR002716">
    <property type="entry name" value="PIN_dom"/>
</dbReference>
<dbReference type="STRING" id="596324.TREVI0001_0007"/>
<dbReference type="Proteomes" id="UP000004509">
    <property type="component" value="Unassembled WGS sequence"/>
</dbReference>
<accession>C8PRM5</accession>
<evidence type="ECO:0000259" key="1">
    <source>
        <dbReference type="Pfam" id="PF13470"/>
    </source>
</evidence>
<name>C8PRM5_9SPIR</name>
<gene>
    <name evidence="2" type="ORF">TREVI0001_0007</name>
</gene>
<evidence type="ECO:0000313" key="3">
    <source>
        <dbReference type="Proteomes" id="UP000004509"/>
    </source>
</evidence>
<evidence type="ECO:0000313" key="2">
    <source>
        <dbReference type="EMBL" id="EEV19878.1"/>
    </source>
</evidence>
<dbReference type="EMBL" id="ACYH01000047">
    <property type="protein sequence ID" value="EEV19878.1"/>
    <property type="molecule type" value="Genomic_DNA"/>
</dbReference>
<dbReference type="Pfam" id="PF13470">
    <property type="entry name" value="PIN_3"/>
    <property type="match status" value="1"/>
</dbReference>